<dbReference type="GO" id="GO:0016757">
    <property type="term" value="F:glycosyltransferase activity"/>
    <property type="evidence" value="ECO:0007669"/>
    <property type="project" value="TreeGrafter"/>
</dbReference>
<accession>A0A8G2CNR8</accession>
<protein>
    <submittedName>
        <fullName evidence="2">Glycosyltransferase involved in cell wall bisynthesis</fullName>
    </submittedName>
</protein>
<dbReference type="AlphaFoldDB" id="A0A8G2CNR8"/>
<organism evidence="2 3">
    <name type="scientific">Acidiphilium rubrum</name>
    <dbReference type="NCBI Taxonomy" id="526"/>
    <lineage>
        <taxon>Bacteria</taxon>
        <taxon>Pseudomonadati</taxon>
        <taxon>Pseudomonadota</taxon>
        <taxon>Alphaproteobacteria</taxon>
        <taxon>Acetobacterales</taxon>
        <taxon>Acidocellaceae</taxon>
        <taxon>Acidiphilium</taxon>
    </lineage>
</organism>
<dbReference type="SUPFAM" id="SSF53756">
    <property type="entry name" value="UDP-Glycosyltransferase/glycogen phosphorylase"/>
    <property type="match status" value="1"/>
</dbReference>
<dbReference type="EMBL" id="FTNE01000039">
    <property type="protein sequence ID" value="SIR49068.1"/>
    <property type="molecule type" value="Genomic_DNA"/>
</dbReference>
<evidence type="ECO:0000313" key="3">
    <source>
        <dbReference type="Proteomes" id="UP000186308"/>
    </source>
</evidence>
<dbReference type="Pfam" id="PF13692">
    <property type="entry name" value="Glyco_trans_1_4"/>
    <property type="match status" value="1"/>
</dbReference>
<keyword evidence="3" id="KW-1185">Reference proteome</keyword>
<sequence>MKILYFNPDRGVPVLGDKGASVHVRSFVTAAARLGHEVVLACTTAGSGNPPPPGRLIELPARTDDARLRAEAMVRGLPGTAIDDPVVRRELARLAHDRGVRLALIAQLRRIGFQPDLVYERHALFSRAGVRIATHFGVPRLLEVNAPLIEEQARFRDLRLIDVARRAQAASYRRANVVIAVSEAVAQHVAGVRGNAAHVHVLPNGADLSRYRAGGDGAALRARLGIGAAPVIGFIGSFKPWHGVDFLFDVFAALARSRPDARLIAVGDGPDLAALRARAEQPDCAGRIILPGRVPHDHIADWLAVMDVTVAPYHDQHDFYFSPLKIVESLAAGRPVVAPGIGQIASLIAPEVTGILYPPGDAAACEAALHRLIDQPARRLRMGEAARRAAAVWDWTAVVARALALAPPRQRELVQ</sequence>
<dbReference type="InterPro" id="IPR028098">
    <property type="entry name" value="Glyco_trans_4-like_N"/>
</dbReference>
<dbReference type="CDD" id="cd03794">
    <property type="entry name" value="GT4_WbuB-like"/>
    <property type="match status" value="1"/>
</dbReference>
<evidence type="ECO:0000313" key="2">
    <source>
        <dbReference type="EMBL" id="SIR49068.1"/>
    </source>
</evidence>
<gene>
    <name evidence="2" type="ORF">SAMN05421828_1399</name>
</gene>
<reference evidence="2 3" key="1">
    <citation type="submission" date="2017-01" db="EMBL/GenBank/DDBJ databases">
        <authorList>
            <person name="Varghese N."/>
            <person name="Submissions S."/>
        </authorList>
    </citation>
    <scope>NUCLEOTIDE SEQUENCE [LARGE SCALE GENOMIC DNA]</scope>
    <source>
        <strain evidence="2 3">ATCC 35905</strain>
    </source>
</reference>
<dbReference type="RefSeq" id="WP_029313747.1">
    <property type="nucleotide sequence ID" value="NZ_FTNE01000039.1"/>
</dbReference>
<dbReference type="InterPro" id="IPR050194">
    <property type="entry name" value="Glycosyltransferase_grp1"/>
</dbReference>
<comment type="caution">
    <text evidence="2">The sequence shown here is derived from an EMBL/GenBank/DDBJ whole genome shotgun (WGS) entry which is preliminary data.</text>
</comment>
<evidence type="ECO:0000259" key="1">
    <source>
        <dbReference type="Pfam" id="PF13439"/>
    </source>
</evidence>
<feature type="domain" description="Glycosyltransferase subfamily 4-like N-terminal" evidence="1">
    <location>
        <begin position="19"/>
        <end position="210"/>
    </location>
</feature>
<name>A0A8G2CNR8_ACIRU</name>
<dbReference type="PANTHER" id="PTHR45947">
    <property type="entry name" value="SULFOQUINOVOSYL TRANSFERASE SQD2"/>
    <property type="match status" value="1"/>
</dbReference>
<keyword evidence="2" id="KW-0808">Transferase</keyword>
<dbReference type="Proteomes" id="UP000186308">
    <property type="component" value="Unassembled WGS sequence"/>
</dbReference>
<dbReference type="PANTHER" id="PTHR45947:SF3">
    <property type="entry name" value="SULFOQUINOVOSYL TRANSFERASE SQD2"/>
    <property type="match status" value="1"/>
</dbReference>
<proteinExistence type="predicted"/>
<dbReference type="Pfam" id="PF13439">
    <property type="entry name" value="Glyco_transf_4"/>
    <property type="match status" value="1"/>
</dbReference>
<dbReference type="Gene3D" id="3.40.50.2000">
    <property type="entry name" value="Glycogen Phosphorylase B"/>
    <property type="match status" value="2"/>
</dbReference>